<accession>A0A8W8M0G7</accession>
<dbReference type="EnsemblMetazoa" id="G31003.2">
    <property type="protein sequence ID" value="G31003.2:cds"/>
    <property type="gene ID" value="G31003"/>
</dbReference>
<keyword evidence="5" id="KW-1185">Reference proteome</keyword>
<keyword evidence="2" id="KW-0812">Transmembrane</keyword>
<keyword evidence="2" id="KW-1133">Transmembrane helix</keyword>
<proteinExistence type="predicted"/>
<reference evidence="4" key="1">
    <citation type="submission" date="2022-08" db="UniProtKB">
        <authorList>
            <consortium name="EnsemblMetazoa"/>
        </authorList>
    </citation>
    <scope>IDENTIFICATION</scope>
    <source>
        <strain evidence="4">05x7-T-G4-1.051#20</strain>
    </source>
</reference>
<dbReference type="EnsemblMetazoa" id="G31003.3">
    <property type="protein sequence ID" value="G31003.3:cds"/>
    <property type="gene ID" value="G31003"/>
</dbReference>
<organism evidence="4 5">
    <name type="scientific">Magallana gigas</name>
    <name type="common">Pacific oyster</name>
    <name type="synonym">Crassostrea gigas</name>
    <dbReference type="NCBI Taxonomy" id="29159"/>
    <lineage>
        <taxon>Eukaryota</taxon>
        <taxon>Metazoa</taxon>
        <taxon>Spiralia</taxon>
        <taxon>Lophotrochozoa</taxon>
        <taxon>Mollusca</taxon>
        <taxon>Bivalvia</taxon>
        <taxon>Autobranchia</taxon>
        <taxon>Pteriomorphia</taxon>
        <taxon>Ostreida</taxon>
        <taxon>Ostreoidea</taxon>
        <taxon>Ostreidae</taxon>
        <taxon>Magallana</taxon>
    </lineage>
</organism>
<feature type="compositionally biased region" description="Low complexity" evidence="1">
    <location>
        <begin position="130"/>
        <end position="144"/>
    </location>
</feature>
<dbReference type="EnsemblMetazoa" id="G31003.5">
    <property type="protein sequence ID" value="G31003.5:cds"/>
    <property type="gene ID" value="G31003"/>
</dbReference>
<sequence>MDSVYYSLAYFSCLFLVRLVDFVGADHDCNTEEEKYDIYCREDIDVIMGSIVGGTVAILLIAAISTIICVKCCCKNTRHGAIISPSGGNTNQITHTQSTNLQARGFSSTHTYYSTPSAPPMIWSFSQSNEPQSSGYSEPSSYSGTGTRFGDVPPPPTYDESVSNNPLPPKY</sequence>
<name>A0A8W8M0G7_MAGGI</name>
<feature type="transmembrane region" description="Helical" evidence="2">
    <location>
        <begin position="46"/>
        <end position="68"/>
    </location>
</feature>
<dbReference type="OMA" id="NTNQITH"/>
<dbReference type="Proteomes" id="UP000005408">
    <property type="component" value="Unassembled WGS sequence"/>
</dbReference>
<feature type="region of interest" description="Disordered" evidence="1">
    <location>
        <begin position="123"/>
        <end position="171"/>
    </location>
</feature>
<evidence type="ECO:0000256" key="3">
    <source>
        <dbReference type="SAM" id="SignalP"/>
    </source>
</evidence>
<dbReference type="EnsemblMetazoa" id="G31003.1">
    <property type="protein sequence ID" value="G31003.1:cds"/>
    <property type="gene ID" value="G31003"/>
</dbReference>
<dbReference type="AlphaFoldDB" id="A0A8W8M0G7"/>
<evidence type="ECO:0000313" key="5">
    <source>
        <dbReference type="Proteomes" id="UP000005408"/>
    </source>
</evidence>
<feature type="chain" id="PRO_5042431739" evidence="3">
    <location>
        <begin position="26"/>
        <end position="171"/>
    </location>
</feature>
<keyword evidence="2" id="KW-0472">Membrane</keyword>
<evidence type="ECO:0000256" key="2">
    <source>
        <dbReference type="SAM" id="Phobius"/>
    </source>
</evidence>
<feature type="signal peptide" evidence="3">
    <location>
        <begin position="1"/>
        <end position="25"/>
    </location>
</feature>
<evidence type="ECO:0000256" key="1">
    <source>
        <dbReference type="SAM" id="MobiDB-lite"/>
    </source>
</evidence>
<keyword evidence="3" id="KW-0732">Signal</keyword>
<dbReference type="EnsemblMetazoa" id="G31003.4">
    <property type="protein sequence ID" value="G31003.4:cds"/>
    <property type="gene ID" value="G31003"/>
</dbReference>
<evidence type="ECO:0000313" key="4">
    <source>
        <dbReference type="EnsemblMetazoa" id="G31003.5:cds"/>
    </source>
</evidence>
<protein>
    <submittedName>
        <fullName evidence="4">Uncharacterized protein</fullName>
    </submittedName>
</protein>
<dbReference type="EnsemblMetazoa" id="G31003.6">
    <property type="protein sequence ID" value="G31003.6:cds"/>
    <property type="gene ID" value="G31003"/>
</dbReference>